<feature type="transmembrane region" description="Helical" evidence="6">
    <location>
        <begin position="176"/>
        <end position="195"/>
    </location>
</feature>
<dbReference type="InterPro" id="IPR011701">
    <property type="entry name" value="MFS"/>
</dbReference>
<keyword evidence="8" id="KW-1185">Reference proteome</keyword>
<feature type="transmembrane region" description="Helical" evidence="6">
    <location>
        <begin position="259"/>
        <end position="278"/>
    </location>
</feature>
<keyword evidence="5 6" id="KW-0472">Membrane</keyword>
<dbReference type="PANTHER" id="PTHR23513:SF6">
    <property type="entry name" value="MAJOR FACILITATOR SUPERFAMILY ASSOCIATED DOMAIN-CONTAINING PROTEIN"/>
    <property type="match status" value="1"/>
</dbReference>
<dbReference type="Pfam" id="PF07690">
    <property type="entry name" value="MFS_1"/>
    <property type="match status" value="1"/>
</dbReference>
<evidence type="ECO:0000313" key="7">
    <source>
        <dbReference type="EMBL" id="MFB9441872.1"/>
    </source>
</evidence>
<feature type="transmembrane region" description="Helical" evidence="6">
    <location>
        <begin position="380"/>
        <end position="401"/>
    </location>
</feature>
<comment type="caution">
    <text evidence="7">The sequence shown here is derived from an EMBL/GenBank/DDBJ whole genome shotgun (WGS) entry which is preliminary data.</text>
</comment>
<feature type="transmembrane region" description="Helical" evidence="6">
    <location>
        <begin position="226"/>
        <end position="247"/>
    </location>
</feature>
<feature type="transmembrane region" description="Helical" evidence="6">
    <location>
        <begin position="81"/>
        <end position="103"/>
    </location>
</feature>
<dbReference type="Proteomes" id="UP001589608">
    <property type="component" value="Unassembled WGS sequence"/>
</dbReference>
<evidence type="ECO:0000313" key="8">
    <source>
        <dbReference type="Proteomes" id="UP001589608"/>
    </source>
</evidence>
<reference evidence="7 8" key="1">
    <citation type="submission" date="2024-09" db="EMBL/GenBank/DDBJ databases">
        <authorList>
            <person name="Sun Q."/>
            <person name="Mori K."/>
        </authorList>
    </citation>
    <scope>NUCLEOTIDE SEQUENCE [LARGE SCALE GENOMIC DNA]</scope>
    <source>
        <strain evidence="7 8">JCM 3307</strain>
    </source>
</reference>
<dbReference type="EMBL" id="JBHMCA010000008">
    <property type="protein sequence ID" value="MFB9441872.1"/>
    <property type="molecule type" value="Genomic_DNA"/>
</dbReference>
<name>A0ABV5LZ70_9ACTN</name>
<dbReference type="CDD" id="cd06173">
    <property type="entry name" value="MFS_MefA_like"/>
    <property type="match status" value="1"/>
</dbReference>
<keyword evidence="3 6" id="KW-0812">Transmembrane</keyword>
<evidence type="ECO:0000256" key="6">
    <source>
        <dbReference type="SAM" id="Phobius"/>
    </source>
</evidence>
<feature type="transmembrane region" description="Helical" evidence="6">
    <location>
        <begin position="354"/>
        <end position="374"/>
    </location>
</feature>
<comment type="subcellular location">
    <subcellularLocation>
        <location evidence="1">Cell membrane</location>
        <topology evidence="1">Multi-pass membrane protein</topology>
    </subcellularLocation>
</comment>
<keyword evidence="2" id="KW-1003">Cell membrane</keyword>
<gene>
    <name evidence="7" type="ORF">ACFFTR_02070</name>
</gene>
<evidence type="ECO:0000256" key="4">
    <source>
        <dbReference type="ARBA" id="ARBA00022989"/>
    </source>
</evidence>
<feature type="transmembrane region" description="Helical" evidence="6">
    <location>
        <begin position="148"/>
        <end position="170"/>
    </location>
</feature>
<dbReference type="PANTHER" id="PTHR23513">
    <property type="entry name" value="INTEGRAL MEMBRANE EFFLUX PROTEIN-RELATED"/>
    <property type="match status" value="1"/>
</dbReference>
<feature type="transmembrane region" description="Helical" evidence="6">
    <location>
        <begin position="315"/>
        <end position="333"/>
    </location>
</feature>
<evidence type="ECO:0000256" key="5">
    <source>
        <dbReference type="ARBA" id="ARBA00023136"/>
    </source>
</evidence>
<dbReference type="Gene3D" id="1.20.1250.20">
    <property type="entry name" value="MFS general substrate transporter like domains"/>
    <property type="match status" value="1"/>
</dbReference>
<dbReference type="InterPro" id="IPR036259">
    <property type="entry name" value="MFS_trans_sf"/>
</dbReference>
<accession>A0ABV5LZ70</accession>
<feature type="transmembrane region" description="Helical" evidence="6">
    <location>
        <begin position="290"/>
        <end position="309"/>
    </location>
</feature>
<proteinExistence type="predicted"/>
<feature type="transmembrane region" description="Helical" evidence="6">
    <location>
        <begin position="18"/>
        <end position="42"/>
    </location>
</feature>
<organism evidence="7 8">
    <name type="scientific">Dactylosporangium vinaceum</name>
    <dbReference type="NCBI Taxonomy" id="53362"/>
    <lineage>
        <taxon>Bacteria</taxon>
        <taxon>Bacillati</taxon>
        <taxon>Actinomycetota</taxon>
        <taxon>Actinomycetes</taxon>
        <taxon>Micromonosporales</taxon>
        <taxon>Micromonosporaceae</taxon>
        <taxon>Dactylosporangium</taxon>
    </lineage>
</organism>
<dbReference type="RefSeq" id="WP_223092928.1">
    <property type="nucleotide sequence ID" value="NZ_CP061913.1"/>
</dbReference>
<feature type="transmembrane region" description="Helical" evidence="6">
    <location>
        <begin position="109"/>
        <end position="136"/>
    </location>
</feature>
<protein>
    <submittedName>
        <fullName evidence="7">MFS transporter</fullName>
    </submittedName>
</protein>
<evidence type="ECO:0000256" key="1">
    <source>
        <dbReference type="ARBA" id="ARBA00004651"/>
    </source>
</evidence>
<feature type="transmembrane region" description="Helical" evidence="6">
    <location>
        <begin position="48"/>
        <end position="69"/>
    </location>
</feature>
<sequence>MTLLAGPVPLRRNRDFQVFWAAQALSALGSSFSLVALPLLVLHATGSVAQMGLITGVAGAAGVASGLVAGVVADRHDRRRLMVACDAARLVLYGAVPLLWWTAGEVVWALYPLMAAASVATMVFDVACSAAVPALVDRDQITAANSRLEGTYAAGFVLGPVAAGLLTGLLGPVPAIAVDAATFGLSAAGLLLIRLRPRATVAERSALWPDLVTGLRFLWGTPRLRAITALYMPVTFLSLGLVDLFIYYLRHDLGQGDRVVGLLLGVASLGAIAAAAVTPALRRRLGFGPAWLGAYLACGVAIAAAGLVFHVAAVLIAATVFAFGETAAAISSASLRQTVTPEHLLGRVTAAFRLVHHSCGPLGALVLTTAAAGIGVRGPLTAVGVLFVVVVAIGFATPLAARTPEAPG</sequence>
<keyword evidence="4 6" id="KW-1133">Transmembrane helix</keyword>
<dbReference type="SUPFAM" id="SSF103473">
    <property type="entry name" value="MFS general substrate transporter"/>
    <property type="match status" value="1"/>
</dbReference>
<evidence type="ECO:0000256" key="2">
    <source>
        <dbReference type="ARBA" id="ARBA00022475"/>
    </source>
</evidence>
<evidence type="ECO:0000256" key="3">
    <source>
        <dbReference type="ARBA" id="ARBA00022692"/>
    </source>
</evidence>